<gene>
    <name evidence="4" type="ORF">EG240_05665</name>
</gene>
<proteinExistence type="predicted"/>
<evidence type="ECO:0000256" key="2">
    <source>
        <dbReference type="SAM" id="SignalP"/>
    </source>
</evidence>
<keyword evidence="1 2" id="KW-0732">Signal</keyword>
<evidence type="ECO:0000259" key="3">
    <source>
        <dbReference type="Pfam" id="PF01738"/>
    </source>
</evidence>
<evidence type="ECO:0000313" key="4">
    <source>
        <dbReference type="EMBL" id="RRJ91493.1"/>
    </source>
</evidence>
<protein>
    <submittedName>
        <fullName evidence="4">Phospholipase</fullName>
    </submittedName>
</protein>
<comment type="caution">
    <text evidence="4">The sequence shown here is derived from an EMBL/GenBank/DDBJ whole genome shotgun (WGS) entry which is preliminary data.</text>
</comment>
<dbReference type="SUPFAM" id="SSF53474">
    <property type="entry name" value="alpha/beta-Hydrolases"/>
    <property type="match status" value="1"/>
</dbReference>
<dbReference type="InterPro" id="IPR002925">
    <property type="entry name" value="Dienelactn_hydro"/>
</dbReference>
<keyword evidence="5" id="KW-1185">Reference proteome</keyword>
<dbReference type="PANTHER" id="PTHR43037:SF1">
    <property type="entry name" value="BLL1128 PROTEIN"/>
    <property type="match status" value="1"/>
</dbReference>
<dbReference type="InterPro" id="IPR050955">
    <property type="entry name" value="Plant_Biomass_Hydrol_Est"/>
</dbReference>
<dbReference type="Proteomes" id="UP000275719">
    <property type="component" value="Unassembled WGS sequence"/>
</dbReference>
<dbReference type="RefSeq" id="WP_125018361.1">
    <property type="nucleotide sequence ID" value="NZ_RQVQ01000010.1"/>
</dbReference>
<accession>A0A3P3WG26</accession>
<feature type="domain" description="Dienelactone hydrolase" evidence="3">
    <location>
        <begin position="98"/>
        <end position="205"/>
    </location>
</feature>
<dbReference type="Gene3D" id="3.40.50.1820">
    <property type="entry name" value="alpha/beta hydrolase"/>
    <property type="match status" value="1"/>
</dbReference>
<dbReference type="Pfam" id="PF01738">
    <property type="entry name" value="DLH"/>
    <property type="match status" value="1"/>
</dbReference>
<evidence type="ECO:0000256" key="1">
    <source>
        <dbReference type="ARBA" id="ARBA00022729"/>
    </source>
</evidence>
<sequence>MKKIVLFLLLLISSFSQAQPKAIIGETDYNFWINLPKQEILENKPPVIIFLHGRSLSGTDINRVKRYGILRAIEKGRNIPAIIVAPQLPFGPWNPDKINQVLEYVQKNYEIDSTRIYVTGMSLGSYGTMKFVSKYHDKIAAAVSICGGGEEADACNLSEVPIKVIHGDKDFIVRLSESQKIVNAIRKCNKNAPLEFQIVKGGTHGSVENFYREDAIYEWLFKHSKANMSELNL</sequence>
<dbReference type="AlphaFoldDB" id="A0A3P3WG26"/>
<dbReference type="PANTHER" id="PTHR43037">
    <property type="entry name" value="UNNAMED PRODUCT-RELATED"/>
    <property type="match status" value="1"/>
</dbReference>
<dbReference type="EMBL" id="RQVQ01000010">
    <property type="protein sequence ID" value="RRJ91493.1"/>
    <property type="molecule type" value="Genomic_DNA"/>
</dbReference>
<name>A0A3P3WG26_9FLAO</name>
<evidence type="ECO:0000313" key="5">
    <source>
        <dbReference type="Proteomes" id="UP000275719"/>
    </source>
</evidence>
<dbReference type="InterPro" id="IPR029058">
    <property type="entry name" value="AB_hydrolase_fold"/>
</dbReference>
<organism evidence="4 5">
    <name type="scientific">Paenimyroides tangerinum</name>
    <dbReference type="NCBI Taxonomy" id="2488728"/>
    <lineage>
        <taxon>Bacteria</taxon>
        <taxon>Pseudomonadati</taxon>
        <taxon>Bacteroidota</taxon>
        <taxon>Flavobacteriia</taxon>
        <taxon>Flavobacteriales</taxon>
        <taxon>Flavobacteriaceae</taxon>
        <taxon>Paenimyroides</taxon>
    </lineage>
</organism>
<feature type="signal peptide" evidence="2">
    <location>
        <begin position="1"/>
        <end position="18"/>
    </location>
</feature>
<reference evidence="4 5" key="1">
    <citation type="submission" date="2018-11" db="EMBL/GenBank/DDBJ databases">
        <title>Flavobacterium sp. nov., YIM 102701-2 draft genome.</title>
        <authorList>
            <person name="Li G."/>
            <person name="Jiang Y."/>
        </authorList>
    </citation>
    <scope>NUCLEOTIDE SEQUENCE [LARGE SCALE GENOMIC DNA]</scope>
    <source>
        <strain evidence="4 5">YIM 102701-2</strain>
    </source>
</reference>
<dbReference type="GO" id="GO:0016787">
    <property type="term" value="F:hydrolase activity"/>
    <property type="evidence" value="ECO:0007669"/>
    <property type="project" value="InterPro"/>
</dbReference>
<feature type="chain" id="PRO_5017976493" evidence="2">
    <location>
        <begin position="19"/>
        <end position="233"/>
    </location>
</feature>
<dbReference type="OrthoDB" id="9764953at2"/>